<sequence>MSKQSENREKQGFQKKCPCCGNCLHFTSEIVKEPSFMPGSYWEREKNLRCGIGDFKVGKSNWCQEHKFNK</sequence>
<evidence type="ECO:0000313" key="2">
    <source>
        <dbReference type="Proteomes" id="UP000501780"/>
    </source>
</evidence>
<name>A0A6H0KSX6_9BACE</name>
<dbReference type="EMBL" id="CP050831">
    <property type="protein sequence ID" value="QIU95598.1"/>
    <property type="molecule type" value="Genomic_DNA"/>
</dbReference>
<organism evidence="1 2">
    <name type="scientific">Bacteroides faecium</name>
    <dbReference type="NCBI Taxonomy" id="2715212"/>
    <lineage>
        <taxon>Bacteria</taxon>
        <taxon>Pseudomonadati</taxon>
        <taxon>Bacteroidota</taxon>
        <taxon>Bacteroidia</taxon>
        <taxon>Bacteroidales</taxon>
        <taxon>Bacteroidaceae</taxon>
        <taxon>Bacteroides</taxon>
    </lineage>
</organism>
<gene>
    <name evidence="1" type="ORF">BacF7301_16215</name>
</gene>
<evidence type="ECO:0000313" key="1">
    <source>
        <dbReference type="EMBL" id="QIU95598.1"/>
    </source>
</evidence>
<dbReference type="Proteomes" id="UP000501780">
    <property type="component" value="Chromosome"/>
</dbReference>
<reference evidence="1 2" key="1">
    <citation type="submission" date="2020-03" db="EMBL/GenBank/DDBJ databases">
        <title>Genomic analysis of Bacteroides faecium CBA7301.</title>
        <authorList>
            <person name="Kim J."/>
            <person name="Roh S.W."/>
        </authorList>
    </citation>
    <scope>NUCLEOTIDE SEQUENCE [LARGE SCALE GENOMIC DNA]</scope>
    <source>
        <strain evidence="1 2">CBA7301</strain>
    </source>
</reference>
<dbReference type="AlphaFoldDB" id="A0A6H0KSX6"/>
<dbReference type="RefSeq" id="WP_167964401.1">
    <property type="nucleotide sequence ID" value="NZ_CP050831.1"/>
</dbReference>
<keyword evidence="2" id="KW-1185">Reference proteome</keyword>
<protein>
    <submittedName>
        <fullName evidence="1">Uncharacterized protein</fullName>
    </submittedName>
</protein>
<dbReference type="KEGG" id="bfc:BacF7301_16215"/>
<accession>A0A6H0KSX6</accession>
<proteinExistence type="predicted"/>